<evidence type="ECO:0000313" key="2">
    <source>
        <dbReference type="Proteomes" id="UP000475545"/>
    </source>
</evidence>
<accession>A0A6L7GWH7</accession>
<comment type="caution">
    <text evidence="1">The sequence shown here is derived from an EMBL/GenBank/DDBJ whole genome shotgun (WGS) entry which is preliminary data.</text>
</comment>
<keyword evidence="2" id="KW-1185">Reference proteome</keyword>
<proteinExistence type="predicted"/>
<protein>
    <submittedName>
        <fullName evidence="1">Uncharacterized protein</fullName>
    </submittedName>
</protein>
<organism evidence="1 2">
    <name type="scientific">Gordonia mangrovi</name>
    <dbReference type="NCBI Taxonomy" id="2665643"/>
    <lineage>
        <taxon>Bacteria</taxon>
        <taxon>Bacillati</taxon>
        <taxon>Actinomycetota</taxon>
        <taxon>Actinomycetes</taxon>
        <taxon>Mycobacteriales</taxon>
        <taxon>Gordoniaceae</taxon>
        <taxon>Gordonia</taxon>
    </lineage>
</organism>
<sequence>MKGFVRLVAVLVAGLALIAVLAGCNGSEEERPAGAALPQDFPVAQVPLVEGTVLTADGTRADGWAVTVQGVAADGNILDSAVTTLTDAGFTESQRTTEGGQRVVILSATKDSTDYWVQVGSTPGAAGGPGSVFYQVSVE</sequence>
<name>A0A6L7GWH7_9ACTN</name>
<dbReference type="AlphaFoldDB" id="A0A6L7GWH7"/>
<dbReference type="EMBL" id="WMBR01000007">
    <property type="protein sequence ID" value="MXP23827.1"/>
    <property type="molecule type" value="Genomic_DNA"/>
</dbReference>
<reference evidence="1 2" key="1">
    <citation type="submission" date="2019-11" db="EMBL/GenBank/DDBJ databases">
        <title>Gordonia sp. nov., a novel actinobacterium isolated from mangrove soil in Hainan.</title>
        <authorList>
            <person name="Huang X."/>
            <person name="Xie Y."/>
            <person name="Chu X."/>
            <person name="Xiao K."/>
        </authorList>
    </citation>
    <scope>NUCLEOTIDE SEQUENCE [LARGE SCALE GENOMIC DNA]</scope>
    <source>
        <strain evidence="1 2">HNM0687</strain>
    </source>
</reference>
<dbReference type="Proteomes" id="UP000475545">
    <property type="component" value="Unassembled WGS sequence"/>
</dbReference>
<gene>
    <name evidence="1" type="ORF">GIY30_21040</name>
</gene>
<dbReference type="PROSITE" id="PS51257">
    <property type="entry name" value="PROKAR_LIPOPROTEIN"/>
    <property type="match status" value="1"/>
</dbReference>
<evidence type="ECO:0000313" key="1">
    <source>
        <dbReference type="EMBL" id="MXP23827.1"/>
    </source>
</evidence>
<dbReference type="RefSeq" id="WP_160904028.1">
    <property type="nucleotide sequence ID" value="NZ_CP102850.1"/>
</dbReference>